<name>A0A926VKT9_9CYAN</name>
<protein>
    <submittedName>
        <fullName evidence="2">Uncharacterized protein</fullName>
    </submittedName>
</protein>
<comment type="caution">
    <text evidence="2">The sequence shown here is derived from an EMBL/GenBank/DDBJ whole genome shotgun (WGS) entry which is preliminary data.</text>
</comment>
<evidence type="ECO:0000313" key="2">
    <source>
        <dbReference type="EMBL" id="MBD2185726.1"/>
    </source>
</evidence>
<evidence type="ECO:0000256" key="1">
    <source>
        <dbReference type="SAM" id="SignalP"/>
    </source>
</evidence>
<dbReference type="EMBL" id="JACJPW010000139">
    <property type="protein sequence ID" value="MBD2185726.1"/>
    <property type="molecule type" value="Genomic_DNA"/>
</dbReference>
<evidence type="ECO:0000313" key="3">
    <source>
        <dbReference type="Proteomes" id="UP000641646"/>
    </source>
</evidence>
<keyword evidence="3" id="KW-1185">Reference proteome</keyword>
<gene>
    <name evidence="2" type="ORF">H6G03_32480</name>
</gene>
<reference evidence="2" key="1">
    <citation type="journal article" date="2015" name="ISME J.">
        <title>Draft Genome Sequence of Streptomyces incarnatus NRRL8089, which Produces the Nucleoside Antibiotic Sinefungin.</title>
        <authorList>
            <person name="Oshima K."/>
            <person name="Hattori M."/>
            <person name="Shimizu H."/>
            <person name="Fukuda K."/>
            <person name="Nemoto M."/>
            <person name="Inagaki K."/>
            <person name="Tamura T."/>
        </authorList>
    </citation>
    <scope>NUCLEOTIDE SEQUENCE</scope>
    <source>
        <strain evidence="2">FACHB-1375</strain>
    </source>
</reference>
<reference evidence="2" key="2">
    <citation type="submission" date="2020-08" db="EMBL/GenBank/DDBJ databases">
        <authorList>
            <person name="Chen M."/>
            <person name="Teng W."/>
            <person name="Zhao L."/>
            <person name="Hu C."/>
            <person name="Zhou Y."/>
            <person name="Han B."/>
            <person name="Song L."/>
            <person name="Shu W."/>
        </authorList>
    </citation>
    <scope>NUCLEOTIDE SEQUENCE</scope>
    <source>
        <strain evidence="2">FACHB-1375</strain>
    </source>
</reference>
<accession>A0A926VKT9</accession>
<keyword evidence="1" id="KW-0732">Signal</keyword>
<proteinExistence type="predicted"/>
<feature type="chain" id="PRO_5036950731" evidence="1">
    <location>
        <begin position="21"/>
        <end position="164"/>
    </location>
</feature>
<feature type="signal peptide" evidence="1">
    <location>
        <begin position="1"/>
        <end position="20"/>
    </location>
</feature>
<dbReference type="Proteomes" id="UP000641646">
    <property type="component" value="Unassembled WGS sequence"/>
</dbReference>
<organism evidence="2 3">
    <name type="scientific">Aerosakkonema funiforme FACHB-1375</name>
    <dbReference type="NCBI Taxonomy" id="2949571"/>
    <lineage>
        <taxon>Bacteria</taxon>
        <taxon>Bacillati</taxon>
        <taxon>Cyanobacteriota</taxon>
        <taxon>Cyanophyceae</taxon>
        <taxon>Oscillatoriophycideae</taxon>
        <taxon>Aerosakkonematales</taxon>
        <taxon>Aerosakkonemataceae</taxon>
        <taxon>Aerosakkonema</taxon>
    </lineage>
</organism>
<dbReference type="RefSeq" id="WP_190474312.1">
    <property type="nucleotide sequence ID" value="NZ_JACJPW010000139.1"/>
</dbReference>
<dbReference type="AlphaFoldDB" id="A0A926VKT9"/>
<sequence>MKNVAQITVTFGILSTILVAAPAMTQNQRPPSVPRTPPNTVFGVTRQSGNCPSNVKLWTSLRQYEGGGEFTVIADTVAIAGAARLVRSTKKLAEFTAPLKSNFASCVGQATSKEETENLYSFQFRNRNVTFRVQLPPDTPSNPSEISYKNVVSSRPAIRWAIAD</sequence>